<keyword evidence="1" id="KW-0808">Transferase</keyword>
<evidence type="ECO:0000313" key="2">
    <source>
        <dbReference type="Proteomes" id="UP000191240"/>
    </source>
</evidence>
<dbReference type="Proteomes" id="UP000191240">
    <property type="component" value="Unassembled WGS sequence"/>
</dbReference>
<protein>
    <submittedName>
        <fullName evidence="1">Glycosyltransferase involved in cell wall bisynthesis</fullName>
    </submittedName>
</protein>
<sequence length="403" mass="46142">MANILLITDYYPPRKSIATNRMKAFEKYLSQMGHKMFIITLGDKDSCIVDGTTTIYYCQDDDVIKRFDTNIKESAWKHYLKCVWNIVFSNMYLYSTSWVKHIVGVANEIVQNNHIDVMITSYPTIGTMVAGEKIKVKYPNIKWIMDMRDAVWSPGSSERVQDKMLCITNAVAKRCDAILAVSQPHLEKYSKMASSTTKLLVITNGYDFDVPVINRASRNGMFNIAFTGNFYGALSPHYFFIALSNLVRKRKIEDIRFKVIGNHSVLSVPGDIKLFVEEYDYMEYSNLIEYCADNIDLLMLVIPRVRERGIYTGKIFDYIGIGKPILGLVPKDDVAAELISQAGNGYIAENENVDEIEEAIYKAYMDWKNNNVPQINKDVQETYHRRIQVAKLDGLINEILNSK</sequence>
<name>A0A1M6FFF7_9FIRM</name>
<dbReference type="SUPFAM" id="SSF53756">
    <property type="entry name" value="UDP-Glycosyltransferase/glycogen phosphorylase"/>
    <property type="match status" value="1"/>
</dbReference>
<proteinExistence type="predicted"/>
<organism evidence="1 2">
    <name type="scientific">Anaerovibrio lipolyticus DSM 3074</name>
    <dbReference type="NCBI Taxonomy" id="1120997"/>
    <lineage>
        <taxon>Bacteria</taxon>
        <taxon>Bacillati</taxon>
        <taxon>Bacillota</taxon>
        <taxon>Negativicutes</taxon>
        <taxon>Selenomonadales</taxon>
        <taxon>Selenomonadaceae</taxon>
        <taxon>Anaerovibrio</taxon>
    </lineage>
</organism>
<accession>A0A1M6FFF7</accession>
<dbReference type="OrthoDB" id="9794575at2"/>
<dbReference type="Gene3D" id="3.40.50.2000">
    <property type="entry name" value="Glycogen Phosphorylase B"/>
    <property type="match status" value="1"/>
</dbReference>
<dbReference type="GO" id="GO:0016740">
    <property type="term" value="F:transferase activity"/>
    <property type="evidence" value="ECO:0007669"/>
    <property type="project" value="UniProtKB-KW"/>
</dbReference>
<dbReference type="AlphaFoldDB" id="A0A1M6FFF7"/>
<dbReference type="RefSeq" id="WP_080326151.1">
    <property type="nucleotide sequence ID" value="NZ_FQYW01000020.1"/>
</dbReference>
<evidence type="ECO:0000313" key="1">
    <source>
        <dbReference type="EMBL" id="SHI96478.1"/>
    </source>
</evidence>
<gene>
    <name evidence="1" type="ORF">SAMN02745671_02258</name>
</gene>
<dbReference type="EMBL" id="FQYW01000020">
    <property type="protein sequence ID" value="SHI96478.1"/>
    <property type="molecule type" value="Genomic_DNA"/>
</dbReference>
<reference evidence="1 2" key="1">
    <citation type="submission" date="2016-11" db="EMBL/GenBank/DDBJ databases">
        <authorList>
            <person name="Jaros S."/>
            <person name="Januszkiewicz K."/>
            <person name="Wedrychowicz H."/>
        </authorList>
    </citation>
    <scope>NUCLEOTIDE SEQUENCE [LARGE SCALE GENOMIC DNA]</scope>
    <source>
        <strain evidence="1 2">DSM 3074</strain>
    </source>
</reference>